<dbReference type="EMBL" id="BNAU01000001">
    <property type="protein sequence ID" value="GHE82114.1"/>
    <property type="molecule type" value="Genomic_DNA"/>
</dbReference>
<dbReference type="PANTHER" id="PTHR35525:SF3">
    <property type="entry name" value="BLL6575 PROTEIN"/>
    <property type="match status" value="1"/>
</dbReference>
<reference evidence="3" key="1">
    <citation type="journal article" date="2019" name="Int. J. Syst. Evol. Microbiol.">
        <title>The Global Catalogue of Microorganisms (GCM) 10K type strain sequencing project: providing services to taxonomists for standard genome sequencing and annotation.</title>
        <authorList>
            <consortium name="The Broad Institute Genomics Platform"/>
            <consortium name="The Broad Institute Genome Sequencing Center for Infectious Disease"/>
            <person name="Wu L."/>
            <person name="Ma J."/>
        </authorList>
    </citation>
    <scope>NUCLEOTIDE SEQUENCE [LARGE SCALE GENOMIC DNA]</scope>
    <source>
        <strain evidence="3">CGMCC 4.7677</strain>
    </source>
</reference>
<organism evidence="2 3">
    <name type="scientific">Amycolatopsis deserti</name>
    <dbReference type="NCBI Taxonomy" id="185696"/>
    <lineage>
        <taxon>Bacteria</taxon>
        <taxon>Bacillati</taxon>
        <taxon>Actinomycetota</taxon>
        <taxon>Actinomycetes</taxon>
        <taxon>Pseudonocardiales</taxon>
        <taxon>Pseudonocardiaceae</taxon>
        <taxon>Amycolatopsis</taxon>
    </lineage>
</organism>
<keyword evidence="3" id="KW-1185">Reference proteome</keyword>
<dbReference type="Proteomes" id="UP000605897">
    <property type="component" value="Unassembled WGS sequence"/>
</dbReference>
<comment type="caution">
    <text evidence="2">The sequence shown here is derived from an EMBL/GenBank/DDBJ whole genome shotgun (WGS) entry which is preliminary data.</text>
</comment>
<dbReference type="InterPro" id="IPR023286">
    <property type="entry name" value="ABATE_dom_sf"/>
</dbReference>
<dbReference type="Gene3D" id="1.10.3300.10">
    <property type="entry name" value="Jann2411-like domain"/>
    <property type="match status" value="1"/>
</dbReference>
<feature type="domain" description="Zinc finger CGNR" evidence="1">
    <location>
        <begin position="141"/>
        <end position="180"/>
    </location>
</feature>
<dbReference type="PANTHER" id="PTHR35525">
    <property type="entry name" value="BLL6575 PROTEIN"/>
    <property type="match status" value="1"/>
</dbReference>
<evidence type="ECO:0000313" key="2">
    <source>
        <dbReference type="EMBL" id="GHE82114.1"/>
    </source>
</evidence>
<gene>
    <name evidence="2" type="ORF">GCM10017786_11040</name>
</gene>
<name>A0ABQ3IFW5_9PSEU</name>
<evidence type="ECO:0000313" key="3">
    <source>
        <dbReference type="Proteomes" id="UP000605897"/>
    </source>
</evidence>
<accession>A0ABQ3IFW5</accession>
<dbReference type="SUPFAM" id="SSF160904">
    <property type="entry name" value="Jann2411-like"/>
    <property type="match status" value="1"/>
</dbReference>
<dbReference type="Pfam" id="PF11706">
    <property type="entry name" value="zf-CGNR"/>
    <property type="match status" value="1"/>
</dbReference>
<dbReference type="Pfam" id="PF07336">
    <property type="entry name" value="ABATE"/>
    <property type="match status" value="1"/>
</dbReference>
<dbReference type="InterPro" id="IPR010852">
    <property type="entry name" value="ABATE"/>
</dbReference>
<sequence length="182" mass="19744">MSQRISLVGWPSMTEPLAVAFANTRSSAGRDRIATVDRLRAWARPWPALAACVPRMPAGELPDVLALRDATQTVLHRIAAGESPPAAELEFATWPGLARAEFRVRPAAGGVAVDDAGPEAVRQLLSRAVVDFLLGQQLTDLRRCEGGGCHKVFVSARADRRWCDSRVCGNRARVAAHARRSR</sequence>
<evidence type="ECO:0000259" key="1">
    <source>
        <dbReference type="Pfam" id="PF11706"/>
    </source>
</evidence>
<proteinExistence type="predicted"/>
<protein>
    <recommendedName>
        <fullName evidence="1">Zinc finger CGNR domain-containing protein</fullName>
    </recommendedName>
</protein>
<dbReference type="InterPro" id="IPR021005">
    <property type="entry name" value="Znf_CGNR"/>
</dbReference>